<evidence type="ECO:0000313" key="2">
    <source>
        <dbReference type="EMBL" id="KIH43135.1"/>
    </source>
</evidence>
<dbReference type="PANTHER" id="PTHR10099">
    <property type="entry name" value="PHOSPHORIBOSYLFORMYLGLYCINAMIDINE SYNTHASE"/>
    <property type="match status" value="1"/>
</dbReference>
<feature type="non-terminal residue" evidence="2">
    <location>
        <position position="1"/>
    </location>
</feature>
<dbReference type="SUPFAM" id="SSF55326">
    <property type="entry name" value="PurM N-terminal domain-like"/>
    <property type="match status" value="1"/>
</dbReference>
<dbReference type="OrthoDB" id="9396062at2759"/>
<gene>
    <name evidence="2" type="ORF">ANCDUO_26866</name>
</gene>
<dbReference type="GO" id="GO:0004642">
    <property type="term" value="F:phosphoribosylformylglycinamidine synthase activity"/>
    <property type="evidence" value="ECO:0007669"/>
    <property type="project" value="TreeGrafter"/>
</dbReference>
<reference evidence="2 3" key="1">
    <citation type="submission" date="2013-12" db="EMBL/GenBank/DDBJ databases">
        <title>Draft genome of the parsitic nematode Ancylostoma duodenale.</title>
        <authorList>
            <person name="Mitreva M."/>
        </authorList>
    </citation>
    <scope>NUCLEOTIDE SEQUENCE [LARGE SCALE GENOMIC DNA]</scope>
    <source>
        <strain evidence="2 3">Zhejiang</strain>
    </source>
</reference>
<dbReference type="GO" id="GO:0005737">
    <property type="term" value="C:cytoplasm"/>
    <property type="evidence" value="ECO:0007669"/>
    <property type="project" value="TreeGrafter"/>
</dbReference>
<evidence type="ECO:0000313" key="3">
    <source>
        <dbReference type="Proteomes" id="UP000054047"/>
    </source>
</evidence>
<dbReference type="PANTHER" id="PTHR10099:SF1">
    <property type="entry name" value="PHOSPHORIBOSYLFORMYLGLYCINAMIDINE SYNTHASE"/>
    <property type="match status" value="1"/>
</dbReference>
<dbReference type="Pfam" id="PF22689">
    <property type="entry name" value="FGAR-AT_PurM_N-like"/>
    <property type="match status" value="1"/>
</dbReference>
<evidence type="ECO:0000259" key="1">
    <source>
        <dbReference type="Pfam" id="PF22689"/>
    </source>
</evidence>
<organism evidence="2 3">
    <name type="scientific">Ancylostoma duodenale</name>
    <dbReference type="NCBI Taxonomy" id="51022"/>
    <lineage>
        <taxon>Eukaryota</taxon>
        <taxon>Metazoa</taxon>
        <taxon>Ecdysozoa</taxon>
        <taxon>Nematoda</taxon>
        <taxon>Chromadorea</taxon>
        <taxon>Rhabditida</taxon>
        <taxon>Rhabditina</taxon>
        <taxon>Rhabditomorpha</taxon>
        <taxon>Strongyloidea</taxon>
        <taxon>Ancylostomatidae</taxon>
        <taxon>Ancylostomatinae</taxon>
        <taxon>Ancylostoma</taxon>
    </lineage>
</organism>
<name>A0A0C2F3M0_9BILA</name>
<feature type="domain" description="FGAR-AT PurM N-terminal-like" evidence="1">
    <location>
        <begin position="1"/>
        <end position="39"/>
    </location>
</feature>
<dbReference type="AlphaFoldDB" id="A0A0C2F3M0"/>
<dbReference type="GO" id="GO:0006164">
    <property type="term" value="P:purine nucleotide biosynthetic process"/>
    <property type="evidence" value="ECO:0007669"/>
    <property type="project" value="TreeGrafter"/>
</dbReference>
<dbReference type="InterPro" id="IPR055181">
    <property type="entry name" value="FGAR-AT_PurM_N-like"/>
</dbReference>
<accession>A0A0C2F3M0</accession>
<dbReference type="EMBL" id="KN788681">
    <property type="protein sequence ID" value="KIH43135.1"/>
    <property type="molecule type" value="Genomic_DNA"/>
</dbReference>
<proteinExistence type="predicted"/>
<sequence>YLTCKVDRSVTGLIAQQQCVGPLHTPLADVAVVALSYFDKVRLLLICSSTCVSGSSKTTS</sequence>
<dbReference type="InterPro" id="IPR036921">
    <property type="entry name" value="PurM-like_N_sf"/>
</dbReference>
<dbReference type="Proteomes" id="UP000054047">
    <property type="component" value="Unassembled WGS sequence"/>
</dbReference>
<keyword evidence="3" id="KW-1185">Reference proteome</keyword>
<protein>
    <recommendedName>
        <fullName evidence="1">FGAR-AT PurM N-terminal-like domain-containing protein</fullName>
    </recommendedName>
</protein>